<evidence type="ECO:0000313" key="2">
    <source>
        <dbReference type="Proteomes" id="UP000325811"/>
    </source>
</evidence>
<accession>A0A5Q4YVT5</accession>
<name>A0A5Q4YVT5_9BURK</name>
<dbReference type="Proteomes" id="UP000325811">
    <property type="component" value="Chromosome I"/>
</dbReference>
<protein>
    <submittedName>
        <fullName evidence="1">Uncharacterized protein</fullName>
    </submittedName>
</protein>
<dbReference type="AlphaFoldDB" id="A0A5Q4YVT5"/>
<reference evidence="1 2" key="1">
    <citation type="submission" date="2019-08" db="EMBL/GenBank/DDBJ databases">
        <authorList>
            <person name="Herpell B J."/>
        </authorList>
    </citation>
    <scope>NUCLEOTIDE SEQUENCE [LARGE SCALE GENOMIC DNA]</scope>
    <source>
        <strain evidence="2">Msb3</strain>
    </source>
</reference>
<gene>
    <name evidence="1" type="ORF">PDMSB3_2902</name>
</gene>
<proteinExistence type="predicted"/>
<sequence length="37" mass="4081">MRAQSGFAPGWRMHGTEAALVVPIDLSEQIFIFVPAH</sequence>
<organism evidence="1 2">
    <name type="scientific">Paraburkholderia dioscoreae</name>
    <dbReference type="NCBI Taxonomy" id="2604047"/>
    <lineage>
        <taxon>Bacteria</taxon>
        <taxon>Pseudomonadati</taxon>
        <taxon>Pseudomonadota</taxon>
        <taxon>Betaproteobacteria</taxon>
        <taxon>Burkholderiales</taxon>
        <taxon>Burkholderiaceae</taxon>
        <taxon>Paraburkholderia</taxon>
    </lineage>
</organism>
<keyword evidence="2" id="KW-1185">Reference proteome</keyword>
<dbReference type="KEGG" id="pdio:PDMSB3_2902"/>
<dbReference type="EMBL" id="LR699553">
    <property type="protein sequence ID" value="VVD29358.1"/>
    <property type="molecule type" value="Genomic_DNA"/>
</dbReference>
<evidence type="ECO:0000313" key="1">
    <source>
        <dbReference type="EMBL" id="VVD29358.1"/>
    </source>
</evidence>